<feature type="compositionally biased region" description="Low complexity" evidence="1">
    <location>
        <begin position="199"/>
        <end position="211"/>
    </location>
</feature>
<keyword evidence="5" id="KW-1185">Reference proteome</keyword>
<feature type="region of interest" description="Disordered" evidence="1">
    <location>
        <begin position="179"/>
        <end position="211"/>
    </location>
</feature>
<dbReference type="AlphaFoldDB" id="A0A0M0KPX9"/>
<dbReference type="Pfam" id="PF17898">
    <property type="entry name" value="GerD"/>
    <property type="match status" value="1"/>
</dbReference>
<feature type="domain" description="Spore germination GerD central core" evidence="3">
    <location>
        <begin position="66"/>
        <end position="179"/>
    </location>
</feature>
<evidence type="ECO:0000313" key="5">
    <source>
        <dbReference type="Proteomes" id="UP000037558"/>
    </source>
</evidence>
<evidence type="ECO:0000256" key="2">
    <source>
        <dbReference type="SAM" id="SignalP"/>
    </source>
</evidence>
<protein>
    <submittedName>
        <fullName evidence="4">Spore gernimation protein GerD</fullName>
    </submittedName>
</protein>
<evidence type="ECO:0000256" key="1">
    <source>
        <dbReference type="SAM" id="MobiDB-lite"/>
    </source>
</evidence>
<dbReference type="InterPro" id="IPR041262">
    <property type="entry name" value="GerD_central"/>
</dbReference>
<sequence>MKKKMLLLLYAILCAFVLNACAPQQDDSNRMDYDQTKKMIVDILKTDEGKKAIENILQDEQIKKTLVMDQAMVKQTIQSTLTSKKGMEFWKEAFNDPQFVKTFAKSLRSEHEDLLKQLMKDPDYQALLLDVFKNPEMQKQMAQAMKTQDFRKNMQKVIVETLDSPLYKAKLEAIIQKAVQQSTDTSSGKENKKQEDDSSGSGSDQEQQQNQ</sequence>
<organism evidence="4 5">
    <name type="scientific">Priestia koreensis</name>
    <dbReference type="NCBI Taxonomy" id="284581"/>
    <lineage>
        <taxon>Bacteria</taxon>
        <taxon>Bacillati</taxon>
        <taxon>Bacillota</taxon>
        <taxon>Bacilli</taxon>
        <taxon>Bacillales</taxon>
        <taxon>Bacillaceae</taxon>
        <taxon>Priestia</taxon>
    </lineage>
</organism>
<feature type="chain" id="PRO_5038390403" evidence="2">
    <location>
        <begin position="21"/>
        <end position="211"/>
    </location>
</feature>
<evidence type="ECO:0000259" key="3">
    <source>
        <dbReference type="Pfam" id="PF17898"/>
    </source>
</evidence>
<dbReference type="OrthoDB" id="2375836at2"/>
<dbReference type="Proteomes" id="UP000037558">
    <property type="component" value="Unassembled WGS sequence"/>
</dbReference>
<dbReference type="STRING" id="284581.AMD01_20470"/>
<dbReference type="EMBL" id="LILC01000031">
    <property type="protein sequence ID" value="KOO40906.1"/>
    <property type="molecule type" value="Genomic_DNA"/>
</dbReference>
<proteinExistence type="predicted"/>
<name>A0A0M0KPX9_9BACI</name>
<dbReference type="PATRIC" id="fig|284581.3.peg.140"/>
<evidence type="ECO:0000313" key="4">
    <source>
        <dbReference type="EMBL" id="KOO40906.1"/>
    </source>
</evidence>
<accession>A0A0M0KPX9</accession>
<keyword evidence="2" id="KW-0732">Signal</keyword>
<comment type="caution">
    <text evidence="4">The sequence shown here is derived from an EMBL/GenBank/DDBJ whole genome shotgun (WGS) entry which is preliminary data.</text>
</comment>
<feature type="compositionally biased region" description="Basic and acidic residues" evidence="1">
    <location>
        <begin position="187"/>
        <end position="196"/>
    </location>
</feature>
<reference evidence="5" key="1">
    <citation type="submission" date="2015-08" db="EMBL/GenBank/DDBJ databases">
        <title>Fjat-14210 dsm16467.</title>
        <authorList>
            <person name="Liu B."/>
            <person name="Wang J."/>
            <person name="Zhu Y."/>
            <person name="Liu G."/>
            <person name="Chen Q."/>
            <person name="Chen Z."/>
            <person name="Lan J."/>
            <person name="Che J."/>
            <person name="Ge C."/>
            <person name="Shi H."/>
            <person name="Pan Z."/>
            <person name="Liu X."/>
        </authorList>
    </citation>
    <scope>NUCLEOTIDE SEQUENCE [LARGE SCALE GENOMIC DNA]</scope>
    <source>
        <strain evidence="5">DSM 16467</strain>
    </source>
</reference>
<dbReference type="NCBIfam" id="NF040801">
    <property type="entry name" value="spore_GerD"/>
    <property type="match status" value="1"/>
</dbReference>
<feature type="signal peptide" evidence="2">
    <location>
        <begin position="1"/>
        <end position="20"/>
    </location>
</feature>
<gene>
    <name evidence="4" type="ORF">AMD01_20470</name>
</gene>
<dbReference type="RefSeq" id="WP_053403317.1">
    <property type="nucleotide sequence ID" value="NZ_LILC01000031.1"/>
</dbReference>